<dbReference type="EMBL" id="CP107006">
    <property type="protein sequence ID" value="UYQ95341.1"/>
    <property type="molecule type" value="Genomic_DNA"/>
</dbReference>
<reference evidence="2" key="1">
    <citation type="submission" date="2022-10" db="EMBL/GenBank/DDBJ databases">
        <title>Chitinophaga sp. nov., isolated from soil.</title>
        <authorList>
            <person name="Jeon C.O."/>
        </authorList>
    </citation>
    <scope>NUCLEOTIDE SEQUENCE</scope>
    <source>
        <strain evidence="2">R8</strain>
    </source>
</reference>
<dbReference type="Proteomes" id="UP001162741">
    <property type="component" value="Chromosome"/>
</dbReference>
<name>A0ABY6J7N5_9BACT</name>
<sequence length="314" mass="35292">MQRSNLSIIVLLACLSFTLPAFSQDKKPAVKKKEEKKKPAPKVEAPKIKLVAKPAKTDSVPPPYRDDVFTTGEIERMKTFLISNASKRAQPKNKLWSPAYSLVCINTVRAGLEYLLYRESSIPDSLFSRHAAFNAFSRTNRIDVLMEQLRDSGLVSKTQVLGFSGLNRRKIIPIDSLKSYLDPYELNGSLWFTLRGMIGNVSGWSVFTVSLCAGTHAAILTVDHRDMDKMLVYWSDQTHNHPVIAGGKATTQYGWELMNEKGSIRTLPRGLDAYALHAMKTFWCDCSYDKKDKNAKVGACFPELVIWRVGRGQL</sequence>
<organism evidence="2 3">
    <name type="scientific">Chitinophaga horti</name>
    <dbReference type="NCBI Taxonomy" id="2920382"/>
    <lineage>
        <taxon>Bacteria</taxon>
        <taxon>Pseudomonadati</taxon>
        <taxon>Bacteroidota</taxon>
        <taxon>Chitinophagia</taxon>
        <taxon>Chitinophagales</taxon>
        <taxon>Chitinophagaceae</taxon>
        <taxon>Chitinophaga</taxon>
    </lineage>
</organism>
<accession>A0ABY6J7N5</accession>
<proteinExistence type="predicted"/>
<evidence type="ECO:0000256" key="1">
    <source>
        <dbReference type="SAM" id="SignalP"/>
    </source>
</evidence>
<dbReference type="RefSeq" id="WP_264283094.1">
    <property type="nucleotide sequence ID" value="NZ_CP107006.1"/>
</dbReference>
<evidence type="ECO:0000313" key="2">
    <source>
        <dbReference type="EMBL" id="UYQ95341.1"/>
    </source>
</evidence>
<feature type="signal peptide" evidence="1">
    <location>
        <begin position="1"/>
        <end position="23"/>
    </location>
</feature>
<feature type="chain" id="PRO_5046250750" evidence="1">
    <location>
        <begin position="24"/>
        <end position="314"/>
    </location>
</feature>
<keyword evidence="3" id="KW-1185">Reference proteome</keyword>
<keyword evidence="1" id="KW-0732">Signal</keyword>
<evidence type="ECO:0000313" key="3">
    <source>
        <dbReference type="Proteomes" id="UP001162741"/>
    </source>
</evidence>
<gene>
    <name evidence="2" type="ORF">MKQ68_09550</name>
</gene>
<protein>
    <submittedName>
        <fullName evidence="2">Uncharacterized protein</fullName>
    </submittedName>
</protein>